<dbReference type="InterPro" id="IPR006501">
    <property type="entry name" value="Pectinesterase_inhib_dom"/>
</dbReference>
<keyword evidence="7 9" id="KW-0063">Aspartyl esterase</keyword>
<dbReference type="CDD" id="cd15799">
    <property type="entry name" value="PMEI-like_4"/>
    <property type="match status" value="1"/>
</dbReference>
<comment type="similarity">
    <text evidence="3">In the N-terminal section; belongs to the PMEI family.</text>
</comment>
<organism evidence="12">
    <name type="scientific">Prunus dulcis</name>
    <name type="common">Almond</name>
    <name type="synonym">Amygdalus dulcis</name>
    <dbReference type="NCBI Taxonomy" id="3755"/>
    <lineage>
        <taxon>Eukaryota</taxon>
        <taxon>Viridiplantae</taxon>
        <taxon>Streptophyta</taxon>
        <taxon>Embryophyta</taxon>
        <taxon>Tracheophyta</taxon>
        <taxon>Spermatophyta</taxon>
        <taxon>Magnoliopsida</taxon>
        <taxon>eudicotyledons</taxon>
        <taxon>Gunneridae</taxon>
        <taxon>Pentapetalae</taxon>
        <taxon>rosids</taxon>
        <taxon>fabids</taxon>
        <taxon>Rosales</taxon>
        <taxon>Rosaceae</taxon>
        <taxon>Amygdaloideae</taxon>
        <taxon>Amygdaleae</taxon>
        <taxon>Prunus</taxon>
    </lineage>
</organism>
<dbReference type="EMBL" id="AP019298">
    <property type="protein sequence ID" value="BBG97800.1"/>
    <property type="molecule type" value="Genomic_DNA"/>
</dbReference>
<name>A0A4Y1R123_PRUDU</name>
<evidence type="ECO:0000256" key="8">
    <source>
        <dbReference type="PROSITE-ProRule" id="PRU10040"/>
    </source>
</evidence>
<comment type="function">
    <text evidence="9">Acts in the modification of cell walls via demethylesterification of cell wall pectin.</text>
</comment>
<dbReference type="InterPro" id="IPR000070">
    <property type="entry name" value="Pectinesterase_cat"/>
</dbReference>
<dbReference type="Gene3D" id="1.20.140.40">
    <property type="entry name" value="Invertase/pectin methylesterase inhibitor family protein"/>
    <property type="match status" value="1"/>
</dbReference>
<comment type="pathway">
    <text evidence="2 9">Glycan metabolism; pectin degradation; 2-dehydro-3-deoxy-D-gluconate from pectin: step 1/5.</text>
</comment>
<evidence type="ECO:0000259" key="11">
    <source>
        <dbReference type="Pfam" id="PF04043"/>
    </source>
</evidence>
<dbReference type="FunFam" id="2.160.20.10:FF:000001">
    <property type="entry name" value="Pectinesterase"/>
    <property type="match status" value="1"/>
</dbReference>
<dbReference type="InterPro" id="IPR012334">
    <property type="entry name" value="Pectin_lyas_fold"/>
</dbReference>
<gene>
    <name evidence="12" type="ORF">Prudu_007030</name>
</gene>
<dbReference type="InterPro" id="IPR033131">
    <property type="entry name" value="Pectinesterase_Asp_AS"/>
</dbReference>
<evidence type="ECO:0000256" key="7">
    <source>
        <dbReference type="ARBA" id="ARBA00023085"/>
    </source>
</evidence>
<evidence type="ECO:0000256" key="4">
    <source>
        <dbReference type="ARBA" id="ARBA00007786"/>
    </source>
</evidence>
<dbReference type="InterPro" id="IPR011050">
    <property type="entry name" value="Pectin_lyase_fold/virulence"/>
</dbReference>
<evidence type="ECO:0000256" key="3">
    <source>
        <dbReference type="ARBA" id="ARBA00006027"/>
    </source>
</evidence>
<dbReference type="InterPro" id="IPR018040">
    <property type="entry name" value="Pectinesterase_Tyr_AS"/>
</dbReference>
<evidence type="ECO:0000313" key="12">
    <source>
        <dbReference type="EMBL" id="BBG97800.1"/>
    </source>
</evidence>
<evidence type="ECO:0000259" key="10">
    <source>
        <dbReference type="Pfam" id="PF01095"/>
    </source>
</evidence>
<evidence type="ECO:0000256" key="5">
    <source>
        <dbReference type="ARBA" id="ARBA00022512"/>
    </source>
</evidence>
<dbReference type="Pfam" id="PF01095">
    <property type="entry name" value="Pectinesterase"/>
    <property type="match status" value="1"/>
</dbReference>
<dbReference type="EC" id="3.1.1.11" evidence="9"/>
<accession>A0A4Y1R123</accession>
<keyword evidence="6 9" id="KW-0378">Hydrolase</keyword>
<keyword evidence="9" id="KW-0964">Secreted</keyword>
<feature type="domain" description="Pectinesterase inhibitor" evidence="11">
    <location>
        <begin position="8"/>
        <end position="114"/>
    </location>
</feature>
<reference evidence="12" key="1">
    <citation type="journal article" date="2019" name="Science">
        <title>Mutation of a bHLH transcription factor allowed almond domestication.</title>
        <authorList>
            <person name="Sanchez-Perez R."/>
            <person name="Pavan S."/>
            <person name="Mazzeo R."/>
            <person name="Moldovan C."/>
            <person name="Aiese Cigliano R."/>
            <person name="Del Cueto J."/>
            <person name="Ricciardi F."/>
            <person name="Lotti C."/>
            <person name="Ricciardi L."/>
            <person name="Dicenta F."/>
            <person name="Lopez-Marques R.L."/>
            <person name="Lindberg Moller B."/>
        </authorList>
    </citation>
    <scope>NUCLEOTIDE SEQUENCE</scope>
</reference>
<dbReference type="GO" id="GO:0045490">
    <property type="term" value="P:pectin catabolic process"/>
    <property type="evidence" value="ECO:0007669"/>
    <property type="project" value="UniProtKB-UniRule"/>
</dbReference>
<evidence type="ECO:0000256" key="1">
    <source>
        <dbReference type="ARBA" id="ARBA00004191"/>
    </source>
</evidence>
<evidence type="ECO:0000256" key="9">
    <source>
        <dbReference type="RuleBase" id="RU000589"/>
    </source>
</evidence>
<dbReference type="SUPFAM" id="SSF101148">
    <property type="entry name" value="Plant invertase/pectin methylesterase inhibitor"/>
    <property type="match status" value="1"/>
</dbReference>
<dbReference type="AlphaFoldDB" id="A0A4Y1R123"/>
<sequence>MWIRFSSLEKTKELVQNVASTMSHMHAGEDYENSTVVVISYCEDLLNETADVLDWSLSTIDDLKADVVSHMRTWLNISQSKEKICVDTFQNMIDSNVAESLRQVTKSTDEVLAMIQVQQQHHLDRHNSTAAPGWEWKFKRIIDAIAAAPSHSQKQFVIFVKKGVYKEYVKIDKTKTNLVLIGEGMSVTTISGDRSNASGWATMKSATFDVRAEGFLAMNIGFENTAGPSKGQAVALSSGSDRSVFYRCKISGYQDTLLVLSGRQFYRECTISGTVDFIFGYGTAVFQHSRIIPRKAIKGQQNTITANGRLSEDSSGFSFQFCRIEAESDLVGNVNSTTTYLGRPWGKYSRTVFIKSFMSNIIRPEGWLEWSGENNLDTLYYAEYKNYGPGASVAGRVKWPGYHLISEADSFAVDKFIGGKSWLPSTGVPFKADL</sequence>
<dbReference type="SUPFAM" id="SSF51126">
    <property type="entry name" value="Pectin lyase-like"/>
    <property type="match status" value="1"/>
</dbReference>
<dbReference type="UniPathway" id="UPA00545">
    <property type="reaction ID" value="UER00823"/>
</dbReference>
<keyword evidence="5 9" id="KW-0134">Cell wall</keyword>
<comment type="similarity">
    <text evidence="4">In the C-terminal section; belongs to the pectinesterase family.</text>
</comment>
<dbReference type="GO" id="GO:0004857">
    <property type="term" value="F:enzyme inhibitor activity"/>
    <property type="evidence" value="ECO:0007669"/>
    <property type="project" value="InterPro"/>
</dbReference>
<dbReference type="Gene3D" id="2.160.20.10">
    <property type="entry name" value="Single-stranded right-handed beta-helix, Pectin lyase-like"/>
    <property type="match status" value="1"/>
</dbReference>
<dbReference type="InterPro" id="IPR035513">
    <property type="entry name" value="Invertase/methylesterase_inhib"/>
</dbReference>
<feature type="domain" description="Pectinesterase catalytic" evidence="10">
    <location>
        <begin position="137"/>
        <end position="419"/>
    </location>
</feature>
<comment type="catalytic activity">
    <reaction evidence="9">
        <text>[(1-&gt;4)-alpha-D-galacturonosyl methyl ester](n) + n H2O = [(1-&gt;4)-alpha-D-galacturonosyl](n) + n methanol + n H(+)</text>
        <dbReference type="Rhea" id="RHEA:22380"/>
        <dbReference type="Rhea" id="RHEA-COMP:14570"/>
        <dbReference type="Rhea" id="RHEA-COMP:14573"/>
        <dbReference type="ChEBI" id="CHEBI:15377"/>
        <dbReference type="ChEBI" id="CHEBI:15378"/>
        <dbReference type="ChEBI" id="CHEBI:17790"/>
        <dbReference type="ChEBI" id="CHEBI:140522"/>
        <dbReference type="ChEBI" id="CHEBI:140523"/>
        <dbReference type="EC" id="3.1.1.11"/>
    </reaction>
</comment>
<evidence type="ECO:0000256" key="2">
    <source>
        <dbReference type="ARBA" id="ARBA00005184"/>
    </source>
</evidence>
<keyword evidence="9" id="KW-0961">Cell wall biogenesis/degradation</keyword>
<dbReference type="Pfam" id="PF04043">
    <property type="entry name" value="PMEI"/>
    <property type="match status" value="1"/>
</dbReference>
<dbReference type="GO" id="GO:0030599">
    <property type="term" value="F:pectinesterase activity"/>
    <property type="evidence" value="ECO:0007669"/>
    <property type="project" value="UniProtKB-UniRule"/>
</dbReference>
<evidence type="ECO:0000256" key="6">
    <source>
        <dbReference type="ARBA" id="ARBA00022801"/>
    </source>
</evidence>
<proteinExistence type="inferred from homology"/>
<protein>
    <recommendedName>
        <fullName evidence="9">Pectinesterase</fullName>
        <ecNumber evidence="9">3.1.1.11</ecNumber>
    </recommendedName>
</protein>
<dbReference type="PANTHER" id="PTHR31707">
    <property type="entry name" value="PECTINESTERASE"/>
    <property type="match status" value="1"/>
</dbReference>
<dbReference type="PROSITE" id="PS00800">
    <property type="entry name" value="PECTINESTERASE_1"/>
    <property type="match status" value="1"/>
</dbReference>
<comment type="subcellular location">
    <subcellularLocation>
        <location evidence="1 9">Secreted</location>
        <location evidence="1 9">Cell wall</location>
    </subcellularLocation>
</comment>
<dbReference type="GO" id="GO:0042545">
    <property type="term" value="P:cell wall modification"/>
    <property type="evidence" value="ECO:0007669"/>
    <property type="project" value="UniProtKB-UniRule"/>
</dbReference>
<feature type="active site" evidence="8">
    <location>
        <position position="276"/>
    </location>
</feature>
<dbReference type="PROSITE" id="PS00503">
    <property type="entry name" value="PECTINESTERASE_2"/>
    <property type="match status" value="1"/>
</dbReference>